<dbReference type="UniPathway" id="UPA00223">
    <property type="reaction ID" value="UER00999"/>
</dbReference>
<feature type="binding site" evidence="7">
    <location>
        <begin position="74"/>
        <end position="76"/>
    </location>
    <ligand>
        <name>ATP</name>
        <dbReference type="ChEBI" id="CHEBI:30616"/>
    </ligand>
</feature>
<comment type="caution">
    <text evidence="7">Lacks conserved residue(s) required for the propagation of feature annotation.</text>
</comment>
<evidence type="ECO:0000313" key="10">
    <source>
        <dbReference type="EMBL" id="SDG04574.1"/>
    </source>
</evidence>
<gene>
    <name evidence="7" type="primary">sucC</name>
    <name evidence="10" type="ORF">SAMN05192573_10295</name>
</gene>
<evidence type="ECO:0000256" key="3">
    <source>
        <dbReference type="ARBA" id="ARBA00022598"/>
    </source>
</evidence>
<feature type="domain" description="ATP-grasp fold succinyl-CoA synthetase-type" evidence="9">
    <location>
        <begin position="19"/>
        <end position="227"/>
    </location>
</feature>
<keyword evidence="5 7" id="KW-0547">Nucleotide-binding</keyword>
<dbReference type="FunFam" id="3.30.470.20:FF:000002">
    <property type="entry name" value="Succinate--CoA ligase [ADP-forming] subunit beta"/>
    <property type="match status" value="1"/>
</dbReference>
<dbReference type="Pfam" id="PF00549">
    <property type="entry name" value="Ligase_CoA"/>
    <property type="match status" value="1"/>
</dbReference>
<evidence type="ECO:0000256" key="2">
    <source>
        <dbReference type="ARBA" id="ARBA00022532"/>
    </source>
</evidence>
<dbReference type="PIRSF" id="PIRSF001554">
    <property type="entry name" value="SucCS_beta"/>
    <property type="match status" value="1"/>
</dbReference>
<organism evidence="10 11">
    <name type="scientific">Mucilaginibacter gossypii</name>
    <dbReference type="NCBI Taxonomy" id="551996"/>
    <lineage>
        <taxon>Bacteria</taxon>
        <taxon>Pseudomonadati</taxon>
        <taxon>Bacteroidota</taxon>
        <taxon>Sphingobacteriia</taxon>
        <taxon>Sphingobacteriales</taxon>
        <taxon>Sphingobacteriaceae</taxon>
        <taxon>Mucilaginibacter</taxon>
    </lineage>
</organism>
<evidence type="ECO:0000256" key="5">
    <source>
        <dbReference type="ARBA" id="ARBA00022741"/>
    </source>
</evidence>
<evidence type="ECO:0000256" key="1">
    <source>
        <dbReference type="ARBA" id="ARBA00009182"/>
    </source>
</evidence>
<dbReference type="FunFam" id="3.40.50.261:FF:000001">
    <property type="entry name" value="Succinate--CoA ligase [ADP-forming] subunit beta"/>
    <property type="match status" value="1"/>
</dbReference>
<dbReference type="EC" id="6.2.1.5" evidence="7"/>
<dbReference type="PANTHER" id="PTHR11815">
    <property type="entry name" value="SUCCINYL-COA SYNTHETASE BETA CHAIN"/>
    <property type="match status" value="1"/>
</dbReference>
<reference evidence="11" key="1">
    <citation type="submission" date="2016-10" db="EMBL/GenBank/DDBJ databases">
        <authorList>
            <person name="Varghese N."/>
            <person name="Submissions S."/>
        </authorList>
    </citation>
    <scope>NUCLEOTIDE SEQUENCE [LARGE SCALE GENOMIC DNA]</scope>
    <source>
        <strain evidence="11">Gh-67</strain>
    </source>
</reference>
<feature type="binding site" evidence="7">
    <location>
        <position position="123"/>
    </location>
    <ligand>
        <name>ATP</name>
        <dbReference type="ChEBI" id="CHEBI:30616"/>
    </ligand>
</feature>
<comment type="similarity">
    <text evidence="1 7">Belongs to the succinate/malate CoA ligase beta subunit family.</text>
</comment>
<comment type="catalytic activity">
    <reaction evidence="7">
        <text>GTP + succinate + CoA = succinyl-CoA + GDP + phosphate</text>
        <dbReference type="Rhea" id="RHEA:22120"/>
        <dbReference type="ChEBI" id="CHEBI:30031"/>
        <dbReference type="ChEBI" id="CHEBI:37565"/>
        <dbReference type="ChEBI" id="CHEBI:43474"/>
        <dbReference type="ChEBI" id="CHEBI:57287"/>
        <dbReference type="ChEBI" id="CHEBI:57292"/>
        <dbReference type="ChEBI" id="CHEBI:58189"/>
    </reaction>
</comment>
<keyword evidence="7" id="KW-0067">ATP-binding</keyword>
<feature type="binding site" evidence="7">
    <location>
        <position position="225"/>
    </location>
    <ligand>
        <name>Mg(2+)</name>
        <dbReference type="ChEBI" id="CHEBI:18420"/>
    </ligand>
</feature>
<feature type="binding site" evidence="7">
    <location>
        <position position="67"/>
    </location>
    <ligand>
        <name>ATP</name>
        <dbReference type="ChEBI" id="CHEBI:30616"/>
    </ligand>
</feature>
<proteinExistence type="inferred from homology"/>
<dbReference type="InterPro" id="IPR013815">
    <property type="entry name" value="ATP_grasp_subdomain_1"/>
</dbReference>
<keyword evidence="2 7" id="KW-0816">Tricarboxylic acid cycle</keyword>
<evidence type="ECO:0000313" key="11">
    <source>
        <dbReference type="Proteomes" id="UP000199705"/>
    </source>
</evidence>
<dbReference type="AlphaFoldDB" id="A0A1G7R1I8"/>
<dbReference type="NCBIfam" id="TIGR01016">
    <property type="entry name" value="sucCoAbeta"/>
    <property type="match status" value="1"/>
</dbReference>
<dbReference type="FunFam" id="3.30.1490.20:FF:000002">
    <property type="entry name" value="Succinate--CoA ligase [ADP-forming] subunit beta"/>
    <property type="match status" value="1"/>
</dbReference>
<dbReference type="EMBL" id="FNCG01000002">
    <property type="protein sequence ID" value="SDG04574.1"/>
    <property type="molecule type" value="Genomic_DNA"/>
</dbReference>
<dbReference type="GO" id="GO:0004775">
    <property type="term" value="F:succinate-CoA ligase (ADP-forming) activity"/>
    <property type="evidence" value="ECO:0007669"/>
    <property type="project" value="UniProtKB-UniRule"/>
</dbReference>
<feature type="binding site" evidence="7">
    <location>
        <position position="133"/>
    </location>
    <ligand>
        <name>ATP</name>
        <dbReference type="ChEBI" id="CHEBI:30616"/>
    </ligand>
</feature>
<keyword evidence="11" id="KW-1185">Reference proteome</keyword>
<evidence type="ECO:0000256" key="6">
    <source>
        <dbReference type="ARBA" id="ARBA00022842"/>
    </source>
</evidence>
<dbReference type="GO" id="GO:0004776">
    <property type="term" value="F:succinate-CoA ligase (GDP-forming) activity"/>
    <property type="evidence" value="ECO:0007669"/>
    <property type="project" value="RHEA"/>
</dbReference>
<comment type="cofactor">
    <cofactor evidence="7">
        <name>Mg(2+)</name>
        <dbReference type="ChEBI" id="CHEBI:18420"/>
    </cofactor>
    <text evidence="7">Binds 1 Mg(2+) ion per subunit.</text>
</comment>
<dbReference type="GO" id="GO:0000287">
    <property type="term" value="F:magnesium ion binding"/>
    <property type="evidence" value="ECO:0007669"/>
    <property type="project" value="UniProtKB-UniRule"/>
</dbReference>
<dbReference type="InterPro" id="IPR005809">
    <property type="entry name" value="Succ_CoA_ligase-like_bsu"/>
</dbReference>
<dbReference type="GO" id="GO:0005524">
    <property type="term" value="F:ATP binding"/>
    <property type="evidence" value="ECO:0007669"/>
    <property type="project" value="UniProtKB-UniRule"/>
</dbReference>
<feature type="binding site" evidence="7">
    <location>
        <begin position="347"/>
        <end position="349"/>
    </location>
    <ligand>
        <name>substrate</name>
        <note>ligand shared with subunit alpha</note>
    </ligand>
</feature>
<dbReference type="PANTHER" id="PTHR11815:SF10">
    <property type="entry name" value="SUCCINATE--COA LIGASE [GDP-FORMING] SUBUNIT BETA, MITOCHONDRIAL"/>
    <property type="match status" value="1"/>
</dbReference>
<dbReference type="HAMAP" id="MF_00558">
    <property type="entry name" value="Succ_CoA_beta"/>
    <property type="match status" value="1"/>
</dbReference>
<comment type="pathway">
    <text evidence="7">Carbohydrate metabolism; tricarboxylic acid cycle; succinate from succinyl-CoA (ligase route): step 1/1.</text>
</comment>
<comment type="subunit">
    <text evidence="7">Heterotetramer of two alpha and two beta subunits.</text>
</comment>
<dbReference type="Gene3D" id="3.30.1490.20">
    <property type="entry name" value="ATP-grasp fold, A domain"/>
    <property type="match status" value="1"/>
</dbReference>
<dbReference type="NCBIfam" id="NF001913">
    <property type="entry name" value="PRK00696.1"/>
    <property type="match status" value="1"/>
</dbReference>
<dbReference type="GO" id="GO:0006104">
    <property type="term" value="P:succinyl-CoA metabolic process"/>
    <property type="evidence" value="ECO:0007669"/>
    <property type="project" value="TreeGrafter"/>
</dbReference>
<comment type="catalytic activity">
    <reaction evidence="7">
        <text>succinate + ATP + CoA = succinyl-CoA + ADP + phosphate</text>
        <dbReference type="Rhea" id="RHEA:17661"/>
        <dbReference type="ChEBI" id="CHEBI:30031"/>
        <dbReference type="ChEBI" id="CHEBI:30616"/>
        <dbReference type="ChEBI" id="CHEBI:43474"/>
        <dbReference type="ChEBI" id="CHEBI:57287"/>
        <dbReference type="ChEBI" id="CHEBI:57292"/>
        <dbReference type="ChEBI" id="CHEBI:456216"/>
        <dbReference type="EC" id="6.2.1.5"/>
    </reaction>
</comment>
<feature type="binding site" evidence="7">
    <location>
        <position position="290"/>
    </location>
    <ligand>
        <name>substrate</name>
        <note>ligand shared with subunit alpha</note>
    </ligand>
</feature>
<dbReference type="InterPro" id="IPR013650">
    <property type="entry name" value="ATP-grasp_succ-CoA_synth-type"/>
</dbReference>
<name>A0A1G7R1I8_9SPHI</name>
<keyword evidence="6 7" id="KW-0460">Magnesium</keyword>
<evidence type="ECO:0000256" key="4">
    <source>
        <dbReference type="ARBA" id="ARBA00022723"/>
    </source>
</evidence>
<dbReference type="InterPro" id="IPR005811">
    <property type="entry name" value="SUCC_ACL_C"/>
</dbReference>
<dbReference type="GO" id="GO:0006099">
    <property type="term" value="P:tricarboxylic acid cycle"/>
    <property type="evidence" value="ECO:0007669"/>
    <property type="project" value="UniProtKB-UniRule"/>
</dbReference>
<evidence type="ECO:0000259" key="8">
    <source>
        <dbReference type="Pfam" id="PF00549"/>
    </source>
</evidence>
<dbReference type="Gene3D" id="3.40.50.261">
    <property type="entry name" value="Succinyl-CoA synthetase domains"/>
    <property type="match status" value="1"/>
</dbReference>
<evidence type="ECO:0000256" key="7">
    <source>
        <dbReference type="HAMAP-Rule" id="MF_00558"/>
    </source>
</evidence>
<dbReference type="Gene3D" id="3.30.470.20">
    <property type="entry name" value="ATP-grasp fold, B domain"/>
    <property type="match status" value="1"/>
</dbReference>
<accession>A0A1G7R1I8</accession>
<dbReference type="SUPFAM" id="SSF52210">
    <property type="entry name" value="Succinyl-CoA synthetase domains"/>
    <property type="match status" value="1"/>
</dbReference>
<keyword evidence="4 7" id="KW-0479">Metal-binding</keyword>
<dbReference type="PROSITE" id="PS01217">
    <property type="entry name" value="SUCCINYL_COA_LIG_3"/>
    <property type="match status" value="1"/>
</dbReference>
<dbReference type="Proteomes" id="UP000199705">
    <property type="component" value="Unassembled WGS sequence"/>
</dbReference>
<feature type="domain" description="ATP-citrate synthase/succinyl-CoA ligase C-terminal" evidence="8">
    <location>
        <begin position="288"/>
        <end position="405"/>
    </location>
</feature>
<dbReference type="SUPFAM" id="SSF56059">
    <property type="entry name" value="Glutathione synthetase ATP-binding domain-like"/>
    <property type="match status" value="1"/>
</dbReference>
<evidence type="ECO:0000259" key="9">
    <source>
        <dbReference type="Pfam" id="PF08442"/>
    </source>
</evidence>
<dbReference type="STRING" id="551996.SAMN05192573_10295"/>
<dbReference type="InterPro" id="IPR017866">
    <property type="entry name" value="Succ-CoA_synthase_bsu_CS"/>
</dbReference>
<protein>
    <recommendedName>
        <fullName evidence="7">Succinate--CoA ligase [ADP-forming] subunit beta</fullName>
        <ecNumber evidence="7">6.2.1.5</ecNumber>
    </recommendedName>
    <alternativeName>
        <fullName evidence="7">Succinyl-CoA synthetase subunit beta</fullName>
        <shortName evidence="7">SCS-beta</shortName>
    </alternativeName>
</protein>
<dbReference type="Pfam" id="PF08442">
    <property type="entry name" value="ATP-grasp_2"/>
    <property type="match status" value="1"/>
</dbReference>
<comment type="function">
    <text evidence="7">Succinyl-CoA synthetase functions in the citric acid cycle (TCA), coupling the hydrolysis of succinyl-CoA to the synthesis of either ATP or GTP and thus represents the only step of substrate-level phosphorylation in the TCA. The beta subunit provides nucleotide specificity of the enzyme and binds the substrate succinate, while the binding sites for coenzyme A and phosphate are found in the alpha subunit.</text>
</comment>
<sequence length="414" mass="44872">MFTVSNKIVALPQILQNMNIHEYQGKAILKSYGVRVQEGIVADTVEQAVEAAQKLKEDLGSSWVVIKAQIHAGGRGKGGGVKLAKNIDQVKEHTGNILGMQLVTPQTGPEGKKVKKVLVAQDVYYPGESETKEFYMSVLLDRARGRNIIMYSTEGGMDIEEVAHSTPELIFKEEIDPKVGLQGFQTRKIAFNLGLEGEAFKDMTKFIAALYKAYEGTDSSQFEINPVLKTSDNKILAVDAKVNLDDNALYRHPDYAAMRDTDEEDPTEVEASKSNLNYVKLDGNVGCMVNGAGLAMATMDIIKIAGGEPANFLDVGGTANAQTVKAGFNIILSDPNVKAILINIFGGIVRCDRVAQGVIDAYKEIGNIPVPIIVRLQGTNAAEAKELIDNSGLKVYSAILLKEAADRVKEVLAL</sequence>
<keyword evidence="3 7" id="KW-0436">Ligase</keyword>
<feature type="binding site" evidence="7">
    <location>
        <position position="239"/>
    </location>
    <ligand>
        <name>Mg(2+)</name>
        <dbReference type="ChEBI" id="CHEBI:18420"/>
    </ligand>
</feature>
<dbReference type="InterPro" id="IPR016102">
    <property type="entry name" value="Succinyl-CoA_synth-like"/>
</dbReference>
<dbReference type="GO" id="GO:0005829">
    <property type="term" value="C:cytosol"/>
    <property type="evidence" value="ECO:0007669"/>
    <property type="project" value="TreeGrafter"/>
</dbReference>
<dbReference type="GO" id="GO:0042709">
    <property type="term" value="C:succinate-CoA ligase complex"/>
    <property type="evidence" value="ECO:0007669"/>
    <property type="project" value="TreeGrafter"/>
</dbReference>